<protein>
    <submittedName>
        <fullName evidence="10">Thioredoxin-like negative regulator of GroEL</fullName>
    </submittedName>
</protein>
<comment type="caution">
    <text evidence="10">The sequence shown here is derived from an EMBL/GenBank/DDBJ whole genome shotgun (WGS) entry which is preliminary data.</text>
</comment>
<dbReference type="SUPFAM" id="SSF103515">
    <property type="entry name" value="Autotransporter"/>
    <property type="match status" value="1"/>
</dbReference>
<gene>
    <name evidence="10" type="ORF">J2125_002086</name>
</gene>
<dbReference type="SUPFAM" id="SSF48452">
    <property type="entry name" value="TPR-like"/>
    <property type="match status" value="3"/>
</dbReference>
<keyword evidence="4" id="KW-0677">Repeat</keyword>
<reference evidence="11" key="1">
    <citation type="submission" date="2023-07" db="EMBL/GenBank/DDBJ databases">
        <title>Genome mining of underrepresented organisms for secondary metabolites.</title>
        <authorList>
            <person name="D'Agostino P.M."/>
        </authorList>
    </citation>
    <scope>NUCLEOTIDE SEQUENCE [LARGE SCALE GENOMIC DNA]</scope>
    <source>
        <strain evidence="11">WS4403</strain>
    </source>
</reference>
<dbReference type="Pfam" id="PF13432">
    <property type="entry name" value="TPR_16"/>
    <property type="match status" value="2"/>
</dbReference>
<dbReference type="Proteomes" id="UP001195624">
    <property type="component" value="Unassembled WGS sequence"/>
</dbReference>
<evidence type="ECO:0000259" key="9">
    <source>
        <dbReference type="Pfam" id="PF05420"/>
    </source>
</evidence>
<keyword evidence="6" id="KW-0135">Cellulose biosynthesis</keyword>
<dbReference type="Pfam" id="PF05420">
    <property type="entry name" value="BCSC_C"/>
    <property type="match status" value="1"/>
</dbReference>
<dbReference type="PROSITE" id="PS50005">
    <property type="entry name" value="TPR"/>
    <property type="match status" value="1"/>
</dbReference>
<dbReference type="Pfam" id="PF14559">
    <property type="entry name" value="TPR_19"/>
    <property type="match status" value="1"/>
</dbReference>
<proteinExistence type="predicted"/>
<feature type="signal peptide" evidence="8">
    <location>
        <begin position="1"/>
        <end position="22"/>
    </location>
</feature>
<evidence type="ECO:0000256" key="8">
    <source>
        <dbReference type="SAM" id="SignalP"/>
    </source>
</evidence>
<evidence type="ECO:0000313" key="11">
    <source>
        <dbReference type="Proteomes" id="UP001195624"/>
    </source>
</evidence>
<evidence type="ECO:0000313" key="10">
    <source>
        <dbReference type="EMBL" id="MBP2168894.1"/>
    </source>
</evidence>
<evidence type="ECO:0000256" key="5">
    <source>
        <dbReference type="ARBA" id="ARBA00022803"/>
    </source>
</evidence>
<organism evidence="10 11">
    <name type="scientific">Winslowiella toletana</name>
    <dbReference type="NCBI Taxonomy" id="92490"/>
    <lineage>
        <taxon>Bacteria</taxon>
        <taxon>Pseudomonadati</taxon>
        <taxon>Pseudomonadota</taxon>
        <taxon>Gammaproteobacteria</taxon>
        <taxon>Enterobacterales</taxon>
        <taxon>Erwiniaceae</taxon>
        <taxon>Winslowiella</taxon>
    </lineage>
</organism>
<evidence type="ECO:0000256" key="1">
    <source>
        <dbReference type="ARBA" id="ARBA00003476"/>
    </source>
</evidence>
<feature type="repeat" description="TPR" evidence="7">
    <location>
        <begin position="385"/>
        <end position="418"/>
    </location>
</feature>
<evidence type="ECO:0000256" key="7">
    <source>
        <dbReference type="PROSITE-ProRule" id="PRU00339"/>
    </source>
</evidence>
<keyword evidence="3 8" id="KW-0732">Signal</keyword>
<evidence type="ECO:0000256" key="6">
    <source>
        <dbReference type="ARBA" id="ARBA00022916"/>
    </source>
</evidence>
<keyword evidence="5 7" id="KW-0802">TPR repeat</keyword>
<evidence type="ECO:0000256" key="2">
    <source>
        <dbReference type="ARBA" id="ARBA00005186"/>
    </source>
</evidence>
<evidence type="ECO:0000256" key="4">
    <source>
        <dbReference type="ARBA" id="ARBA00022737"/>
    </source>
</evidence>
<evidence type="ECO:0000256" key="3">
    <source>
        <dbReference type="ARBA" id="ARBA00022729"/>
    </source>
</evidence>
<dbReference type="SMART" id="SM00028">
    <property type="entry name" value="TPR"/>
    <property type="match status" value="6"/>
</dbReference>
<dbReference type="RefSeq" id="WP_017799681.1">
    <property type="nucleotide sequence ID" value="NZ_JAGGMQ010000001.1"/>
</dbReference>
<dbReference type="Gene3D" id="1.25.40.10">
    <property type="entry name" value="Tetratricopeptide repeat domain"/>
    <property type="match status" value="4"/>
</dbReference>
<comment type="function">
    <text evidence="1">Required for maximal bacterial cellulose synthesis.</text>
</comment>
<dbReference type="InterPro" id="IPR036709">
    <property type="entry name" value="Autotransporte_beta_dom_sf"/>
</dbReference>
<dbReference type="NCBIfam" id="NF008520">
    <property type="entry name" value="PRK11447.1"/>
    <property type="match status" value="1"/>
</dbReference>
<sequence length="1150" mass="126022">MVSKVWPCLALLLPGVTTTVVARQVAPVDWLLQQIRTGEATNKDDLVNQSIYRLEKIDPDNPELMAAQLRLALHQGDQAKAQRLMAQLNRIAPGSVAAQQAAAAMLLVSAEGRQQLQQARLLATSGRLAAARSAYDKQFNGVFPSVDIALEYWRLVARIDGQQNLALTRLQALDQQYPGHIGVRIQIAQIQLQRNSDNQAFSQLKAVAQNPAGREQAANLWLARIVSQPVSAISVAQLQAYLDTFNAGDARRRGLQEMERQQKLLADPAYRQRMRGLALVDRGAGAAALPALRAALKATPDDAELLGATGQALSRANQRAAAIGYFERAIQAGQQSTSIGKWRSLLQSDRYWLAIDNGDKALARGDLAAAQRDYQQAHALDSGDSYALVGLGDVALASKNYATAEQQFLRALHLDPGNSSAARRLSNLYQQQSPQKALAFIGHLSPAQQRALGNTLNSLRSDARQAEGNVLAGQGRWQAAADKYRLAQQDAPDDIWLNARLAATLRQAGWPQQADNLMATMAQRRAGDRAQVYAYALYLSASERGERALAQLHTLPEAQWDQDMHQLATRLQQDKMLARANRLRDGGNERAAIVWLQQQPFSAARDNTLADWALARGDAGQALQHYQRVLRQLPQDDDAASGRIEALVALNRKDEARSALQALPPQTTLNRQRRVASAWQSIGDTARARAMYARLKTRVASAPPGLSSALIYRDAARLETQPQLALNDYRQAMVASGISPQLPQDNLSFTRLMRSDERDDWLKRGVRSDAADLWRQQDSTLTLEQDYSRNKGSGGVSDMSAWTTMLEAETPLAQGKGFMRLDRVALSAGSFDSENGAHREVFGTCADNNTSGCSSGLKQRAEGVSPAIGWRNQRWSVDIGSTPIGFAVRNWVGGISWNTDLNDIGVTFTASRRPIASSLLSFAGAYDPSSEGGRRWGGVVASGGALSLSYDQGGASGLWGDLSAHQITGENVADNSRERLMGGYYYKLINDAHRRMSVGVSSMVWHYQKDLSDYAFGQGGYYSPQSYFSLALPVSWRQRTENWSYDLSGSASWSHSRSKSQQRYPVYPGFNTSANPQSDDSTGGGVGYTLQAVIERRLTAHWTLGAGIDIQQAKNYTPSHGLMYLRYSMAGWQGDLDMPPQPLTPYADFK</sequence>
<dbReference type="EMBL" id="JAGGMQ010000001">
    <property type="protein sequence ID" value="MBP2168894.1"/>
    <property type="molecule type" value="Genomic_DNA"/>
</dbReference>
<keyword evidence="11" id="KW-1185">Reference proteome</keyword>
<dbReference type="PANTHER" id="PTHR12558:SF13">
    <property type="entry name" value="CELL DIVISION CYCLE PROTEIN 27 HOMOLOG"/>
    <property type="match status" value="1"/>
</dbReference>
<dbReference type="InterPro" id="IPR008410">
    <property type="entry name" value="BCSC_C"/>
</dbReference>
<feature type="domain" description="Cellulose synthase operon C C-terminal" evidence="9">
    <location>
        <begin position="797"/>
        <end position="1129"/>
    </location>
</feature>
<dbReference type="InterPro" id="IPR019734">
    <property type="entry name" value="TPR_rpt"/>
</dbReference>
<name>A0ABS4P8C5_9GAMM</name>
<feature type="chain" id="PRO_5045605656" evidence="8">
    <location>
        <begin position="23"/>
        <end position="1150"/>
    </location>
</feature>
<accession>A0ABS4P8C5</accession>
<dbReference type="InterPro" id="IPR011990">
    <property type="entry name" value="TPR-like_helical_dom_sf"/>
</dbReference>
<comment type="pathway">
    <text evidence="2">Glycan metabolism; bacterial cellulose biosynthesis.</text>
</comment>
<dbReference type="PANTHER" id="PTHR12558">
    <property type="entry name" value="CELL DIVISION CYCLE 16,23,27"/>
    <property type="match status" value="1"/>
</dbReference>